<dbReference type="InterPro" id="IPR057666">
    <property type="entry name" value="DrpA_SLOG"/>
</dbReference>
<accession>N4WQ38</accession>
<dbReference type="EMBL" id="APML01000004">
    <property type="protein sequence ID" value="ENH98252.1"/>
    <property type="molecule type" value="Genomic_DNA"/>
</dbReference>
<sequence>MLEQQNWRLMHLHRIKGMTRPLLRKVLNEDASLSSIYQWTSTQWKETFHIDKERAHFIAQQLQRVDIKKKIVHERNNDHILTIYDPDFPQALRTIPDPPLVLYLLGHKQLLSQMPNISVIGTRYPSNQAETVMRYLLRPILLKNWTIISGMALGIDGLAHQLAIEYQTSTIAVLGCGFSHIYPKKHQALFDQLKQHHLIISEYPPETPPKKYHFPERNRIISGLSFATVVVEAKRRSGSLITVDQALEQGREVYAVPGSVLHETSEGCHQLIQDGAKLVFQSQDILEDWEHHRSLWEKESK</sequence>
<dbReference type="NCBIfam" id="TIGR00732">
    <property type="entry name" value="dprA"/>
    <property type="match status" value="1"/>
</dbReference>
<dbReference type="Gene3D" id="3.40.50.450">
    <property type="match status" value="1"/>
</dbReference>
<dbReference type="SUPFAM" id="SSF102405">
    <property type="entry name" value="MCP/YpsA-like"/>
    <property type="match status" value="1"/>
</dbReference>
<comment type="similarity">
    <text evidence="1">Belongs to the DprA/Smf family.</text>
</comment>
<comment type="caution">
    <text evidence="3">The sequence shown here is derived from an EMBL/GenBank/DDBJ whole genome shotgun (WGS) entry which is preliminary data.</text>
</comment>
<keyword evidence="4" id="KW-1185">Reference proteome</keyword>
<dbReference type="AlphaFoldDB" id="N4WQ38"/>
<dbReference type="PANTHER" id="PTHR43022:SF1">
    <property type="entry name" value="PROTEIN SMF"/>
    <property type="match status" value="1"/>
</dbReference>
<dbReference type="RefSeq" id="WP_003462928.1">
    <property type="nucleotide sequence ID" value="NZ_APML01000004.1"/>
</dbReference>
<feature type="domain" description="Smf/DprA SLOG" evidence="2">
    <location>
        <begin position="80"/>
        <end position="289"/>
    </location>
</feature>
<dbReference type="Proteomes" id="UP000012283">
    <property type="component" value="Unassembled WGS sequence"/>
</dbReference>
<name>N4WQ38_9BACI</name>
<proteinExistence type="inferred from homology"/>
<evidence type="ECO:0000259" key="2">
    <source>
        <dbReference type="Pfam" id="PF02481"/>
    </source>
</evidence>
<evidence type="ECO:0000313" key="3">
    <source>
        <dbReference type="EMBL" id="ENH98252.1"/>
    </source>
</evidence>
<dbReference type="InterPro" id="IPR003488">
    <property type="entry name" value="DprA"/>
</dbReference>
<evidence type="ECO:0000313" key="4">
    <source>
        <dbReference type="Proteomes" id="UP000012283"/>
    </source>
</evidence>
<dbReference type="PATRIC" id="fig|1308866.3.peg.176"/>
<evidence type="ECO:0000256" key="1">
    <source>
        <dbReference type="ARBA" id="ARBA00006525"/>
    </source>
</evidence>
<dbReference type="OrthoDB" id="9785707at2"/>
<dbReference type="STRING" id="1308866.J416_00864"/>
<dbReference type="eggNOG" id="COG0758">
    <property type="taxonomic scope" value="Bacteria"/>
</dbReference>
<protein>
    <submittedName>
        <fullName evidence="3">DNA processing protein</fullName>
    </submittedName>
</protein>
<dbReference type="PANTHER" id="PTHR43022">
    <property type="entry name" value="PROTEIN SMF"/>
    <property type="match status" value="1"/>
</dbReference>
<dbReference type="Pfam" id="PF02481">
    <property type="entry name" value="DNA_processg_A"/>
    <property type="match status" value="1"/>
</dbReference>
<gene>
    <name evidence="3" type="ORF">J416_00864</name>
</gene>
<reference evidence="3 4" key="1">
    <citation type="submission" date="2013-03" db="EMBL/GenBank/DDBJ databases">
        <title>Draft genome sequence of Gracibacillus halophilus YIM-C55.5, a moderately halophilic and thermophilic organism from the Xiaochaidamu salt lake.</title>
        <authorList>
            <person name="Sugumar T."/>
            <person name="Polireddy D.R."/>
            <person name="Antony A."/>
            <person name="Madhava Y.R."/>
            <person name="Sivakumar N."/>
        </authorList>
    </citation>
    <scope>NUCLEOTIDE SEQUENCE [LARGE SCALE GENOMIC DNA]</scope>
    <source>
        <strain evidence="3 4">YIM-C55.5</strain>
    </source>
</reference>
<organism evidence="3 4">
    <name type="scientific">Gracilibacillus halophilus YIM-C55.5</name>
    <dbReference type="NCBI Taxonomy" id="1308866"/>
    <lineage>
        <taxon>Bacteria</taxon>
        <taxon>Bacillati</taxon>
        <taxon>Bacillota</taxon>
        <taxon>Bacilli</taxon>
        <taxon>Bacillales</taxon>
        <taxon>Bacillaceae</taxon>
        <taxon>Gracilibacillus</taxon>
    </lineage>
</organism>
<dbReference type="GO" id="GO:0009294">
    <property type="term" value="P:DNA-mediated transformation"/>
    <property type="evidence" value="ECO:0007669"/>
    <property type="project" value="InterPro"/>
</dbReference>